<proteinExistence type="predicted"/>
<reference evidence="1 2" key="1">
    <citation type="journal article" date="2015" name="Int. J. Syst. Evol. Microbiol.">
        <title>Sporolactobacillus shoreae sp. nov. and Sporolactobacillus spathodeae sp. nov., two spore-forming lactic acid bacteria isolated from tree barks in Thailand.</title>
        <authorList>
            <person name="Thamacharoensuk T."/>
            <person name="Kitahara M."/>
            <person name="Ohkuma M."/>
            <person name="Thongchul N."/>
            <person name="Tanasupawat S."/>
        </authorList>
    </citation>
    <scope>NUCLEOTIDE SEQUENCE [LARGE SCALE GENOMIC DNA]</scope>
    <source>
        <strain evidence="1 2">BK92</strain>
    </source>
</reference>
<evidence type="ECO:0000313" key="2">
    <source>
        <dbReference type="Proteomes" id="UP000298347"/>
    </source>
</evidence>
<dbReference type="AlphaFoldDB" id="A0A4Z0GM04"/>
<accession>A0A4Z0GM04</accession>
<dbReference type="EMBL" id="SRJD01000015">
    <property type="protein sequence ID" value="TGA97232.1"/>
    <property type="molecule type" value="Genomic_DNA"/>
</dbReference>
<organism evidence="1 2">
    <name type="scientific">Sporolactobacillus shoreae</name>
    <dbReference type="NCBI Taxonomy" id="1465501"/>
    <lineage>
        <taxon>Bacteria</taxon>
        <taxon>Bacillati</taxon>
        <taxon>Bacillota</taxon>
        <taxon>Bacilli</taxon>
        <taxon>Bacillales</taxon>
        <taxon>Sporolactobacillaceae</taxon>
        <taxon>Sporolactobacillus</taxon>
    </lineage>
</organism>
<comment type="caution">
    <text evidence="1">The sequence shown here is derived from an EMBL/GenBank/DDBJ whole genome shotgun (WGS) entry which is preliminary data.</text>
</comment>
<evidence type="ECO:0000313" key="1">
    <source>
        <dbReference type="EMBL" id="TGA97232.1"/>
    </source>
</evidence>
<gene>
    <name evidence="1" type="ORF">E4665_12605</name>
</gene>
<sequence length="77" mass="8366">MIAQVVPIITLILASVVLLLVARRAKISHFECPVCGCAFKVSVSTFMGSFHMQGKREVTCPNCGFRSLLPPISDNES</sequence>
<name>A0A4Z0GM04_9BACL</name>
<dbReference type="Proteomes" id="UP000298347">
    <property type="component" value="Unassembled WGS sequence"/>
</dbReference>
<keyword evidence="2" id="KW-1185">Reference proteome</keyword>
<dbReference type="RefSeq" id="WP_135349147.1">
    <property type="nucleotide sequence ID" value="NZ_SRJD01000015.1"/>
</dbReference>
<protein>
    <submittedName>
        <fullName evidence="1">Uncharacterized protein</fullName>
    </submittedName>
</protein>
<dbReference type="OrthoDB" id="1894615at2"/>